<evidence type="ECO:0000313" key="3">
    <source>
        <dbReference type="EMBL" id="HEF28574.1"/>
    </source>
</evidence>
<dbReference type="EMBL" id="DSIN01000032">
    <property type="protein sequence ID" value="HEF28574.1"/>
    <property type="molecule type" value="Genomic_DNA"/>
</dbReference>
<evidence type="ECO:0000256" key="2">
    <source>
        <dbReference type="SAM" id="SignalP"/>
    </source>
</evidence>
<feature type="chain" id="PRO_5028319455" evidence="2">
    <location>
        <begin position="19"/>
        <end position="206"/>
    </location>
</feature>
<proteinExistence type="predicted"/>
<organism evidence="3">
    <name type="scientific">Pseudomonas graminis</name>
    <dbReference type="NCBI Taxonomy" id="158627"/>
    <lineage>
        <taxon>Bacteria</taxon>
        <taxon>Pseudomonadati</taxon>
        <taxon>Pseudomonadota</taxon>
        <taxon>Gammaproteobacteria</taxon>
        <taxon>Pseudomonadales</taxon>
        <taxon>Pseudomonadaceae</taxon>
        <taxon>Pseudomonas</taxon>
    </lineage>
</organism>
<evidence type="ECO:0000256" key="1">
    <source>
        <dbReference type="SAM" id="MobiDB-lite"/>
    </source>
</evidence>
<name>A0A7C2BDC6_9PSED</name>
<feature type="region of interest" description="Disordered" evidence="1">
    <location>
        <begin position="153"/>
        <end position="206"/>
    </location>
</feature>
<reference evidence="3" key="1">
    <citation type="journal article" date="2020" name="mSystems">
        <title>Genome- and Community-Level Interaction Insights into Carbon Utilization and Element Cycling Functions of Hydrothermarchaeota in Hydrothermal Sediment.</title>
        <authorList>
            <person name="Zhou Z."/>
            <person name="Liu Y."/>
            <person name="Xu W."/>
            <person name="Pan J."/>
            <person name="Luo Z.H."/>
            <person name="Li M."/>
        </authorList>
    </citation>
    <scope>NUCLEOTIDE SEQUENCE [LARGE SCALE GENOMIC DNA]</scope>
    <source>
        <strain evidence="3">SpSt-200</strain>
    </source>
</reference>
<comment type="caution">
    <text evidence="3">The sequence shown here is derived from an EMBL/GenBank/DDBJ whole genome shotgun (WGS) entry which is preliminary data.</text>
</comment>
<gene>
    <name evidence="3" type="ORF">ENP23_22760</name>
</gene>
<sequence>MKLSVVICMAAIPLAWFRAGWDFASPAGDLLKIAVCDQGNGWVNLTHRVRQQAGSYRGDGAQTGLFPARAGPTNSIARIQWERSTAKLMALKLASSRLKPVLRKHRVHPVGTINRGIDGDQTGLFPAKAGPTKKHRVHPVGTINREIDGAQTGLFPAKAGPTKKHRAHPVGTINRGIDGDQTGLFPAKASPTKASRASSGNDQPRN</sequence>
<dbReference type="AlphaFoldDB" id="A0A7C2BDC6"/>
<feature type="signal peptide" evidence="2">
    <location>
        <begin position="1"/>
        <end position="18"/>
    </location>
</feature>
<accession>A0A7C2BDC6</accession>
<keyword evidence="2" id="KW-0732">Signal</keyword>
<protein>
    <submittedName>
        <fullName evidence="3">Uncharacterized protein</fullName>
    </submittedName>
</protein>
<feature type="compositionally biased region" description="Polar residues" evidence="1">
    <location>
        <begin position="192"/>
        <end position="206"/>
    </location>
</feature>